<dbReference type="Proteomes" id="UP001157069">
    <property type="component" value="Unassembled WGS sequence"/>
</dbReference>
<feature type="compositionally biased region" description="Basic and acidic residues" evidence="1">
    <location>
        <begin position="203"/>
        <end position="215"/>
    </location>
</feature>
<accession>A0ABQ6JN21</accession>
<feature type="compositionally biased region" description="Basic and acidic residues" evidence="1">
    <location>
        <begin position="94"/>
        <end position="104"/>
    </location>
</feature>
<gene>
    <name evidence="2" type="ORF">GCM10025869_02140</name>
</gene>
<evidence type="ECO:0000313" key="3">
    <source>
        <dbReference type="Proteomes" id="UP001157069"/>
    </source>
</evidence>
<organism evidence="2 3">
    <name type="scientific">Homoserinibacter gongjuensis</name>
    <dbReference type="NCBI Taxonomy" id="1162968"/>
    <lineage>
        <taxon>Bacteria</taxon>
        <taxon>Bacillati</taxon>
        <taxon>Actinomycetota</taxon>
        <taxon>Actinomycetes</taxon>
        <taxon>Micrococcales</taxon>
        <taxon>Microbacteriaceae</taxon>
        <taxon>Homoserinibacter</taxon>
    </lineage>
</organism>
<feature type="region of interest" description="Disordered" evidence="1">
    <location>
        <begin position="224"/>
        <end position="243"/>
    </location>
</feature>
<evidence type="ECO:0000313" key="2">
    <source>
        <dbReference type="EMBL" id="GMA89685.1"/>
    </source>
</evidence>
<proteinExistence type="predicted"/>
<feature type="compositionally biased region" description="Basic and acidic residues" evidence="1">
    <location>
        <begin position="9"/>
        <end position="31"/>
    </location>
</feature>
<feature type="compositionally biased region" description="Basic and acidic residues" evidence="1">
    <location>
        <begin position="112"/>
        <end position="127"/>
    </location>
</feature>
<feature type="region of interest" description="Disordered" evidence="1">
    <location>
        <begin position="188"/>
        <end position="215"/>
    </location>
</feature>
<evidence type="ECO:0000256" key="1">
    <source>
        <dbReference type="SAM" id="MobiDB-lite"/>
    </source>
</evidence>
<name>A0ABQ6JN21_9MICO</name>
<feature type="region of interest" description="Disordered" evidence="1">
    <location>
        <begin position="1"/>
        <end position="34"/>
    </location>
</feature>
<feature type="region of interest" description="Disordered" evidence="1">
    <location>
        <begin position="68"/>
        <end position="138"/>
    </location>
</feature>
<dbReference type="EMBL" id="BSVA01000001">
    <property type="protein sequence ID" value="GMA89685.1"/>
    <property type="molecule type" value="Genomic_DNA"/>
</dbReference>
<comment type="caution">
    <text evidence="2">The sequence shown here is derived from an EMBL/GenBank/DDBJ whole genome shotgun (WGS) entry which is preliminary data.</text>
</comment>
<keyword evidence="3" id="KW-1185">Reference proteome</keyword>
<protein>
    <submittedName>
        <fullName evidence="2">Uncharacterized protein</fullName>
    </submittedName>
</protein>
<sequence length="448" mass="48732">MRGAAHGIRTRDERRREPLEHRFGDRRDGEVRRRRQRGVAFLPQRRLQLQHEPVAAHDVGPVVRVDAPVGGHALVGGDREERSDGVADDPQPLDARDGGAESRRAARARRREFREPIRAEPLADRPRRGERRGRFGTQQRRVDDGIAGPARRGEELVPLSVASALQHDRGAFGGVAVLVQVGAHARHAGHAEVPRGQRGARGIRPERQHETPDARVDVQRDARGIGRGGHLDDGVERGEGVVGGREHDERDVVVEAGHDIRCRDGAIGCDGHEIEREVEVRGRLLERRVHGARGHEPGAPLGMRLPPYVTRRLDCEQAALGASARGRTDDIRITVQQLAHETDELRFEHADRAEGRRVEPVDGKHLRDGGPGDLVEFGEPGVVHVAQHTSAVGGRVVGTQVGESGDDGVGVDGRIHRGSSLSVRVADAVSVRIADAAVAASMSLRRSG</sequence>
<reference evidence="3" key="1">
    <citation type="journal article" date="2019" name="Int. J. Syst. Evol. Microbiol.">
        <title>The Global Catalogue of Microorganisms (GCM) 10K type strain sequencing project: providing services to taxonomists for standard genome sequencing and annotation.</title>
        <authorList>
            <consortium name="The Broad Institute Genomics Platform"/>
            <consortium name="The Broad Institute Genome Sequencing Center for Infectious Disease"/>
            <person name="Wu L."/>
            <person name="Ma J."/>
        </authorList>
    </citation>
    <scope>NUCLEOTIDE SEQUENCE [LARGE SCALE GENOMIC DNA]</scope>
    <source>
        <strain evidence="3">NBRC 108755</strain>
    </source>
</reference>